<dbReference type="RefSeq" id="WP_022650053.1">
    <property type="nucleotide sequence ID" value="NZ_BEEC01000102.1"/>
</dbReference>
<dbReference type="OrthoDB" id="21915at2"/>
<evidence type="ECO:0000256" key="1">
    <source>
        <dbReference type="ARBA" id="ARBA00023125"/>
    </source>
</evidence>
<dbReference type="PANTHER" id="PTHR46558">
    <property type="entry name" value="TRACRIPTIONAL REGULATORY PROTEIN-RELATED-RELATED"/>
    <property type="match status" value="1"/>
</dbReference>
<dbReference type="InterPro" id="IPR001387">
    <property type="entry name" value="Cro/C1-type_HTH"/>
</dbReference>
<dbReference type="EMBL" id="FJYW01000013">
    <property type="protein sequence ID" value="CZY23906.1"/>
    <property type="molecule type" value="Genomic_DNA"/>
</dbReference>
<feature type="domain" description="HTH cro/C1-type" evidence="3">
    <location>
        <begin position="7"/>
        <end position="60"/>
    </location>
</feature>
<evidence type="ECO:0000313" key="5">
    <source>
        <dbReference type="EMBL" id="PJD77782.1"/>
    </source>
</evidence>
<dbReference type="PANTHER" id="PTHR46558:SF4">
    <property type="entry name" value="DNA-BIDING PHAGE PROTEIN"/>
    <property type="match status" value="1"/>
</dbReference>
<proteinExistence type="predicted"/>
<dbReference type="GeneID" id="63144854"/>
<accession>A0A2J0PS53</accession>
<keyword evidence="2" id="KW-1133">Transmembrane helix</keyword>
<feature type="transmembrane region" description="Helical" evidence="2">
    <location>
        <begin position="114"/>
        <end position="136"/>
    </location>
</feature>
<protein>
    <submittedName>
        <fullName evidence="5">DNA-binding protein</fullName>
    </submittedName>
</protein>
<keyword evidence="1 5" id="KW-0238">DNA-binding</keyword>
<keyword evidence="2" id="KW-0812">Transmembrane</keyword>
<dbReference type="InterPro" id="IPR010982">
    <property type="entry name" value="Lambda_DNA-bd_dom_sf"/>
</dbReference>
<dbReference type="Pfam" id="PF01381">
    <property type="entry name" value="HTH_3"/>
    <property type="match status" value="1"/>
</dbReference>
<organism evidence="5 7">
    <name type="scientific">Enterobacter hormaechei</name>
    <dbReference type="NCBI Taxonomy" id="158836"/>
    <lineage>
        <taxon>Bacteria</taxon>
        <taxon>Pseudomonadati</taxon>
        <taxon>Pseudomonadota</taxon>
        <taxon>Gammaproteobacteria</taxon>
        <taxon>Enterobacterales</taxon>
        <taxon>Enterobacteriaceae</taxon>
        <taxon>Enterobacter</taxon>
        <taxon>Enterobacter cloacae complex</taxon>
    </lineage>
</organism>
<keyword evidence="2" id="KW-0472">Membrane</keyword>
<dbReference type="Proteomes" id="UP000076205">
    <property type="component" value="Unassembled WGS sequence"/>
</dbReference>
<reference evidence="4 6" key="1">
    <citation type="submission" date="2016-03" db="EMBL/GenBank/DDBJ databases">
        <authorList>
            <consortium name="Pathogen Informatics"/>
        </authorList>
    </citation>
    <scope>NUCLEOTIDE SEQUENCE [LARGE SCALE GENOMIC DNA]</scope>
    <source>
        <strain evidence="6">e1424</strain>
        <strain evidence="4">E1424</strain>
    </source>
</reference>
<dbReference type="SUPFAM" id="SSF47413">
    <property type="entry name" value="lambda repressor-like DNA-binding domains"/>
    <property type="match status" value="1"/>
</dbReference>
<dbReference type="InterPro" id="IPR025698">
    <property type="entry name" value="2TM_dom"/>
</dbReference>
<reference evidence="5 7" key="2">
    <citation type="journal article" date="2017" name="J. Antimicrob. Chemother.">
        <title>Characterization of the population structure, drug resistance mechanisms and plasmids of the community-associated Enterobacter cloacae complex in China.</title>
        <authorList>
            <person name="Zhou K."/>
            <person name="Yu W."/>
            <person name="Cao X."/>
            <person name="Shen P."/>
            <person name="Lu H."/>
            <person name="Luo Q."/>
            <person name="Rossen J.W.A."/>
            <person name="Xiao Y."/>
        </authorList>
    </citation>
    <scope>NUCLEOTIDE SEQUENCE [LARGE SCALE GENOMIC DNA]</scope>
    <source>
        <strain evidence="5 7">ECC904</strain>
    </source>
</reference>
<name>A0A2J0PS53_9ENTR</name>
<feature type="transmembrane region" description="Helical" evidence="2">
    <location>
        <begin position="88"/>
        <end position="108"/>
    </location>
</feature>
<evidence type="ECO:0000313" key="4">
    <source>
        <dbReference type="EMBL" id="CZY23906.1"/>
    </source>
</evidence>
<gene>
    <name evidence="5" type="ORF">B9Q30_25970</name>
    <name evidence="4" type="ORF">SAMEA2273352_04475</name>
</gene>
<evidence type="ECO:0000256" key="2">
    <source>
        <dbReference type="SAM" id="Phobius"/>
    </source>
</evidence>
<comment type="caution">
    <text evidence="5">The sequence shown here is derived from an EMBL/GenBank/DDBJ whole genome shotgun (WGS) entry which is preliminary data.</text>
</comment>
<dbReference type="CDD" id="cd00093">
    <property type="entry name" value="HTH_XRE"/>
    <property type="match status" value="1"/>
</dbReference>
<dbReference type="EMBL" id="NEEW01000023">
    <property type="protein sequence ID" value="PJD77782.1"/>
    <property type="molecule type" value="Genomic_DNA"/>
</dbReference>
<dbReference type="Proteomes" id="UP000229974">
    <property type="component" value="Unassembled WGS sequence"/>
</dbReference>
<dbReference type="PROSITE" id="PS50943">
    <property type="entry name" value="HTH_CROC1"/>
    <property type="match status" value="1"/>
</dbReference>
<dbReference type="Pfam" id="PF13239">
    <property type="entry name" value="2TM"/>
    <property type="match status" value="1"/>
</dbReference>
<evidence type="ECO:0000313" key="7">
    <source>
        <dbReference type="Proteomes" id="UP000229974"/>
    </source>
</evidence>
<evidence type="ECO:0000259" key="3">
    <source>
        <dbReference type="PROSITE" id="PS50943"/>
    </source>
</evidence>
<dbReference type="Gene3D" id="1.10.260.40">
    <property type="entry name" value="lambda repressor-like DNA-binding domains"/>
    <property type="match status" value="1"/>
</dbReference>
<dbReference type="SMART" id="SM00530">
    <property type="entry name" value="HTH_XRE"/>
    <property type="match status" value="1"/>
</dbReference>
<sequence>MTVAEKVKALRLKKAWSQEQLAEVASLSVRTVQRTEKGQKPGLETLSALASAFDVSVSELSEEDGDAVNALDERISDARAQVAREMTFWRILATALLTCTAMMVINYLLTPESYWSLVVTAIWGSLVMFRGLRVFVIHDRLKSWQQRRLNNLLRPGTKKGK</sequence>
<evidence type="ECO:0000313" key="6">
    <source>
        <dbReference type="Proteomes" id="UP000076205"/>
    </source>
</evidence>
<dbReference type="GO" id="GO:0003677">
    <property type="term" value="F:DNA binding"/>
    <property type="evidence" value="ECO:0007669"/>
    <property type="project" value="UniProtKB-KW"/>
</dbReference>
<dbReference type="AlphaFoldDB" id="A0A2J0PS53"/>